<evidence type="ECO:0000259" key="2">
    <source>
        <dbReference type="Pfam" id="PF08659"/>
    </source>
</evidence>
<dbReference type="PANTHER" id="PTHR44154">
    <property type="entry name" value="QUINONE OXIDOREDUCTASE"/>
    <property type="match status" value="1"/>
</dbReference>
<dbReference type="Pfam" id="PF08659">
    <property type="entry name" value="KR"/>
    <property type="match status" value="1"/>
</dbReference>
<comment type="caution">
    <text evidence="3">The sequence shown here is derived from an EMBL/GenBank/DDBJ whole genome shotgun (WGS) entry which is preliminary data.</text>
</comment>
<keyword evidence="4" id="KW-1185">Reference proteome</keyword>
<dbReference type="AlphaFoldDB" id="A0AAW1PZZ6"/>
<sequence length="165" mass="16524">MVRMPAHLTFVEAASTPTVFITVDAALSHAAGCIPGERVLVHGAAGGVGLAALQMAKALVAQAVRHMQLVGRTAHVATSANVTALLSCGSAAAVTLSMADLGTTEGAADVFACCQAGKNSASLQGIMHAGGTLADGTLANQTMQGIRDVFAAKGWRGRMPAPQCA</sequence>
<dbReference type="PROSITE" id="PS01162">
    <property type="entry name" value="QOR_ZETA_CRYSTAL"/>
    <property type="match status" value="1"/>
</dbReference>
<proteinExistence type="predicted"/>
<reference evidence="3 4" key="1">
    <citation type="journal article" date="2024" name="Nat. Commun.">
        <title>Phylogenomics reveals the evolutionary origins of lichenization in chlorophyte algae.</title>
        <authorList>
            <person name="Puginier C."/>
            <person name="Libourel C."/>
            <person name="Otte J."/>
            <person name="Skaloud P."/>
            <person name="Haon M."/>
            <person name="Grisel S."/>
            <person name="Petersen M."/>
            <person name="Berrin J.G."/>
            <person name="Delaux P.M."/>
            <person name="Dal Grande F."/>
            <person name="Keller J."/>
        </authorList>
    </citation>
    <scope>NUCLEOTIDE SEQUENCE [LARGE SCALE GENOMIC DNA]</scope>
    <source>
        <strain evidence="3 4">SAG 2043</strain>
    </source>
</reference>
<dbReference type="PANTHER" id="PTHR44154:SF1">
    <property type="entry name" value="QUINONE OXIDOREDUCTASE"/>
    <property type="match status" value="1"/>
</dbReference>
<dbReference type="Proteomes" id="UP001489004">
    <property type="component" value="Unassembled WGS sequence"/>
</dbReference>
<evidence type="ECO:0000313" key="4">
    <source>
        <dbReference type="Proteomes" id="UP001489004"/>
    </source>
</evidence>
<dbReference type="InterPro" id="IPR013968">
    <property type="entry name" value="PKS_KR"/>
</dbReference>
<dbReference type="SUPFAM" id="SSF51735">
    <property type="entry name" value="NAD(P)-binding Rossmann-fold domains"/>
    <property type="match status" value="1"/>
</dbReference>
<gene>
    <name evidence="3" type="ORF">WJX72_002745</name>
</gene>
<keyword evidence="1" id="KW-0521">NADP</keyword>
<evidence type="ECO:0000313" key="3">
    <source>
        <dbReference type="EMBL" id="KAK9815385.1"/>
    </source>
</evidence>
<dbReference type="InterPro" id="IPR036291">
    <property type="entry name" value="NAD(P)-bd_dom_sf"/>
</dbReference>
<dbReference type="GO" id="GO:0008270">
    <property type="term" value="F:zinc ion binding"/>
    <property type="evidence" value="ECO:0007669"/>
    <property type="project" value="InterPro"/>
</dbReference>
<feature type="domain" description="Ketoreductase (KR)" evidence="2">
    <location>
        <begin position="39"/>
        <end position="153"/>
    </location>
</feature>
<protein>
    <recommendedName>
        <fullName evidence="2">Ketoreductase (KR) domain-containing protein</fullName>
    </recommendedName>
</protein>
<dbReference type="InterPro" id="IPR002364">
    <property type="entry name" value="Quin_OxRdtase/zeta-crystal_CS"/>
</dbReference>
<name>A0AAW1PZZ6_9CHLO</name>
<evidence type="ECO:0000256" key="1">
    <source>
        <dbReference type="ARBA" id="ARBA00022857"/>
    </source>
</evidence>
<dbReference type="EMBL" id="JALJOR010000006">
    <property type="protein sequence ID" value="KAK9815385.1"/>
    <property type="molecule type" value="Genomic_DNA"/>
</dbReference>
<organism evidence="3 4">
    <name type="scientific">[Myrmecia] bisecta</name>
    <dbReference type="NCBI Taxonomy" id="41462"/>
    <lineage>
        <taxon>Eukaryota</taxon>
        <taxon>Viridiplantae</taxon>
        <taxon>Chlorophyta</taxon>
        <taxon>core chlorophytes</taxon>
        <taxon>Trebouxiophyceae</taxon>
        <taxon>Trebouxiales</taxon>
        <taxon>Trebouxiaceae</taxon>
        <taxon>Myrmecia</taxon>
    </lineage>
</organism>
<accession>A0AAW1PZZ6</accession>
<dbReference type="Gene3D" id="3.90.180.10">
    <property type="entry name" value="Medium-chain alcohol dehydrogenases, catalytic domain"/>
    <property type="match status" value="1"/>
</dbReference>
<dbReference type="GO" id="GO:0016491">
    <property type="term" value="F:oxidoreductase activity"/>
    <property type="evidence" value="ECO:0007669"/>
    <property type="project" value="InterPro"/>
</dbReference>
<dbReference type="InterPro" id="IPR051603">
    <property type="entry name" value="Zinc-ADH_QOR/CCCR"/>
</dbReference>